<dbReference type="InterPro" id="IPR005534">
    <property type="entry name" value="Curli_assmbl/transp-comp_CsgG"/>
</dbReference>
<gene>
    <name evidence="2" type="ORF">GCM10011349_07710</name>
</gene>
<feature type="chain" id="PRO_5046298096" description="Penicillin-binding protein activator LpoB" evidence="1">
    <location>
        <begin position="23"/>
        <end position="257"/>
    </location>
</feature>
<sequence length="257" mass="26322">MNKVICALGALAVSLTSTSSFAESQSSARKQQDRGTQEIPVCTQNLGTVAIVEPDNKWWRELSLGSPEAILRVFVQRSGCFTLVNRGRSMQNRAMERALADQGELQAGSNLGKGQVKAADYFLQPDIVSTNSNSGGTSVGGLLGGIGGGLFGRSVGAIAGGLNIKKGEANVTLSIVNARTTVEEALVEGYARKSDVSFGGGGGGFFGGTFAAAGGGGYQNTKIGQIIVLAYLDAYTKLVTQLGGLPADAAAAAPEAQ</sequence>
<name>A0ABQ2JB61_9SPHN</name>
<dbReference type="Pfam" id="PF03783">
    <property type="entry name" value="CsgG"/>
    <property type="match status" value="1"/>
</dbReference>
<dbReference type="Proteomes" id="UP000605099">
    <property type="component" value="Unassembled WGS sequence"/>
</dbReference>
<organism evidence="2 3">
    <name type="scientific">Novosphingobium indicum</name>
    <dbReference type="NCBI Taxonomy" id="462949"/>
    <lineage>
        <taxon>Bacteria</taxon>
        <taxon>Pseudomonadati</taxon>
        <taxon>Pseudomonadota</taxon>
        <taxon>Alphaproteobacteria</taxon>
        <taxon>Sphingomonadales</taxon>
        <taxon>Sphingomonadaceae</taxon>
        <taxon>Novosphingobium</taxon>
    </lineage>
</organism>
<dbReference type="EMBL" id="BMLK01000003">
    <property type="protein sequence ID" value="GGN43513.1"/>
    <property type="molecule type" value="Genomic_DNA"/>
</dbReference>
<protein>
    <recommendedName>
        <fullName evidence="4">Penicillin-binding protein activator LpoB</fullName>
    </recommendedName>
</protein>
<evidence type="ECO:0008006" key="4">
    <source>
        <dbReference type="Google" id="ProtNLM"/>
    </source>
</evidence>
<evidence type="ECO:0000313" key="3">
    <source>
        <dbReference type="Proteomes" id="UP000605099"/>
    </source>
</evidence>
<comment type="caution">
    <text evidence="2">The sequence shown here is derived from an EMBL/GenBank/DDBJ whole genome shotgun (WGS) entry which is preliminary data.</text>
</comment>
<evidence type="ECO:0000313" key="2">
    <source>
        <dbReference type="EMBL" id="GGN43513.1"/>
    </source>
</evidence>
<proteinExistence type="predicted"/>
<dbReference type="RefSeq" id="WP_188818370.1">
    <property type="nucleotide sequence ID" value="NZ_BMLK01000003.1"/>
</dbReference>
<reference evidence="3" key="1">
    <citation type="journal article" date="2019" name="Int. J. Syst. Evol. Microbiol.">
        <title>The Global Catalogue of Microorganisms (GCM) 10K type strain sequencing project: providing services to taxonomists for standard genome sequencing and annotation.</title>
        <authorList>
            <consortium name="The Broad Institute Genomics Platform"/>
            <consortium name="The Broad Institute Genome Sequencing Center for Infectious Disease"/>
            <person name="Wu L."/>
            <person name="Ma J."/>
        </authorList>
    </citation>
    <scope>NUCLEOTIDE SEQUENCE [LARGE SCALE GENOMIC DNA]</scope>
    <source>
        <strain evidence="3">CGMCC 1.6784</strain>
    </source>
</reference>
<keyword evidence="1" id="KW-0732">Signal</keyword>
<keyword evidence="3" id="KW-1185">Reference proteome</keyword>
<feature type="signal peptide" evidence="1">
    <location>
        <begin position="1"/>
        <end position="22"/>
    </location>
</feature>
<evidence type="ECO:0000256" key="1">
    <source>
        <dbReference type="SAM" id="SignalP"/>
    </source>
</evidence>
<accession>A0ABQ2JB61</accession>